<accession>A0AAW6XZ99</accession>
<dbReference type="EMBL" id="JASOIH010000224">
    <property type="protein sequence ID" value="MDK6900544.1"/>
    <property type="molecule type" value="Genomic_DNA"/>
</dbReference>
<evidence type="ECO:0000313" key="2">
    <source>
        <dbReference type="Proteomes" id="UP001230629"/>
    </source>
</evidence>
<protein>
    <recommendedName>
        <fullName evidence="3">Peptidylprolyl isomerase</fullName>
    </recommendedName>
</protein>
<organism evidence="1 2">
    <name type="scientific">Streptococcus agalactiae</name>
    <dbReference type="NCBI Taxonomy" id="1311"/>
    <lineage>
        <taxon>Bacteria</taxon>
        <taxon>Bacillati</taxon>
        <taxon>Bacillota</taxon>
        <taxon>Bacilli</taxon>
        <taxon>Lactobacillales</taxon>
        <taxon>Streptococcaceae</taxon>
        <taxon>Streptococcus</taxon>
    </lineage>
</organism>
<evidence type="ECO:0008006" key="3">
    <source>
        <dbReference type="Google" id="ProtNLM"/>
    </source>
</evidence>
<reference evidence="1" key="1">
    <citation type="submission" date="2023-05" db="EMBL/GenBank/DDBJ databases">
        <title>Cataloging the Phylogenetic Diversity of Human Bladder Bacteria.</title>
        <authorList>
            <person name="Du J."/>
        </authorList>
    </citation>
    <scope>NUCLEOTIDE SEQUENCE</scope>
    <source>
        <strain evidence="1">UMB8703</strain>
    </source>
</reference>
<name>A0AAW6XZ99_STRAG</name>
<proteinExistence type="predicted"/>
<feature type="non-terminal residue" evidence="1">
    <location>
        <position position="99"/>
    </location>
</feature>
<dbReference type="Proteomes" id="UP001230629">
    <property type="component" value="Unassembled WGS sequence"/>
</dbReference>
<dbReference type="AlphaFoldDB" id="A0AAW6XZ99"/>
<sequence length="99" mass="10348">MDDSSFTAAVQQVMAQKGELAAVAFSDAVINKGMTLQQAAQALDVKLDIDATTDKAKAKADEAANYTTAKKPQMTLEMLTDPARIAAGETAQMAEGLSP</sequence>
<comment type="caution">
    <text evidence="1">The sequence shown here is derived from an EMBL/GenBank/DDBJ whole genome shotgun (WGS) entry which is preliminary data.</text>
</comment>
<evidence type="ECO:0000313" key="1">
    <source>
        <dbReference type="EMBL" id="MDK6900544.1"/>
    </source>
</evidence>
<gene>
    <name evidence="1" type="ORF">QP229_11340</name>
</gene>